<evidence type="ECO:0000256" key="2">
    <source>
        <dbReference type="ARBA" id="ARBA00022964"/>
    </source>
</evidence>
<organism evidence="5 6">
    <name type="scientific">Durusdinium trenchii</name>
    <dbReference type="NCBI Taxonomy" id="1381693"/>
    <lineage>
        <taxon>Eukaryota</taxon>
        <taxon>Sar</taxon>
        <taxon>Alveolata</taxon>
        <taxon>Dinophyceae</taxon>
        <taxon>Suessiales</taxon>
        <taxon>Symbiodiniaceae</taxon>
        <taxon>Durusdinium</taxon>
    </lineage>
</organism>
<sequence length="398" mass="45426">MSAFLGLIRRTGDDLRLALLTRRLRWNPNDLQSHVAVAALHCRASADRRRLEEAEWHLEKVLQNSEDPQYLHHVLTMAVGPKLFYSLPELSARFMRKIALHQECMDEFASRSEFEERATPYHFANALAILKASGKREAAKELFEEATDLKWNGKPAISWHCLEQTPAVHIQGLEHQAFWDEPPPLAKLLEDNYEDVRKDLQEMQDSWGSSVPAYPNLVETSQGAWDMIQLYSSRTWNADACELMPRTSRFLQKHLPTADVPYIHYNTEEVVLFLLTPGSKVRLHNGGSNAPINLSLGLTGSAGAFLEVAGEVRPFRDGRVVAFDDGSDHRVWHDGPEDRWVLVCRMMHPQLAQAPGRFFCRAWTRRTCFETWDDARHAELEKSGRSEVFGAGKDQKNT</sequence>
<evidence type="ECO:0000256" key="3">
    <source>
        <dbReference type="ARBA" id="ARBA00023002"/>
    </source>
</evidence>
<evidence type="ECO:0000313" key="5">
    <source>
        <dbReference type="EMBL" id="CAK8988058.1"/>
    </source>
</evidence>
<accession>A0ABP0HEA2</accession>
<dbReference type="SUPFAM" id="SSF51197">
    <property type="entry name" value="Clavaminate synthase-like"/>
    <property type="match status" value="1"/>
</dbReference>
<evidence type="ECO:0000256" key="1">
    <source>
        <dbReference type="ARBA" id="ARBA00007730"/>
    </source>
</evidence>
<dbReference type="PANTHER" id="PTHR46332">
    <property type="entry name" value="ASPARTATE BETA-HYDROXYLASE DOMAIN-CONTAINING PROTEIN 2"/>
    <property type="match status" value="1"/>
</dbReference>
<gene>
    <name evidence="5" type="ORF">SCF082_LOCUS1231</name>
</gene>
<keyword evidence="3" id="KW-0560">Oxidoreductase</keyword>
<comment type="caution">
    <text evidence="5">The sequence shown here is derived from an EMBL/GenBank/DDBJ whole genome shotgun (WGS) entry which is preliminary data.</text>
</comment>
<dbReference type="Gene3D" id="2.60.120.330">
    <property type="entry name" value="B-lactam Antibiotic, Isopenicillin N Synthase, Chain"/>
    <property type="match status" value="1"/>
</dbReference>
<evidence type="ECO:0000313" key="6">
    <source>
        <dbReference type="Proteomes" id="UP001642464"/>
    </source>
</evidence>
<dbReference type="PANTHER" id="PTHR46332:SF5">
    <property type="entry name" value="ASPARTATE BETA-HYDROXYLASE DOMAIN CONTAINING 2"/>
    <property type="match status" value="1"/>
</dbReference>
<dbReference type="Proteomes" id="UP001642464">
    <property type="component" value="Unassembled WGS sequence"/>
</dbReference>
<dbReference type="InterPro" id="IPR007803">
    <property type="entry name" value="Asp/Arg/Pro-Hydrxlase"/>
</dbReference>
<dbReference type="EMBL" id="CAXAMM010000581">
    <property type="protein sequence ID" value="CAK8988058.1"/>
    <property type="molecule type" value="Genomic_DNA"/>
</dbReference>
<feature type="domain" description="Aspartyl/asparaginy/proline hydroxylase" evidence="4">
    <location>
        <begin position="190"/>
        <end position="349"/>
    </location>
</feature>
<dbReference type="InterPro" id="IPR027443">
    <property type="entry name" value="IPNS-like_sf"/>
</dbReference>
<comment type="similarity">
    <text evidence="1">Belongs to the aspartyl/asparaginyl beta-hydroxylase family.</text>
</comment>
<keyword evidence="2" id="KW-0223">Dioxygenase</keyword>
<dbReference type="Pfam" id="PF05118">
    <property type="entry name" value="Asp_Arg_Hydrox"/>
    <property type="match status" value="1"/>
</dbReference>
<proteinExistence type="inferred from homology"/>
<keyword evidence="6" id="KW-1185">Reference proteome</keyword>
<reference evidence="5 6" key="1">
    <citation type="submission" date="2024-02" db="EMBL/GenBank/DDBJ databases">
        <authorList>
            <person name="Chen Y."/>
            <person name="Shah S."/>
            <person name="Dougan E. K."/>
            <person name="Thang M."/>
            <person name="Chan C."/>
        </authorList>
    </citation>
    <scope>NUCLEOTIDE SEQUENCE [LARGE SCALE GENOMIC DNA]</scope>
</reference>
<name>A0ABP0HEA2_9DINO</name>
<protein>
    <submittedName>
        <fullName evidence="5">Aspartyl/asparaginyl beta-hydroxylase (Aspartate beta-hydroxylase) (ASP beta-hydroxylase) (Peptide-aspartate beta-dioxygenase)</fullName>
    </submittedName>
</protein>
<dbReference type="InterPro" id="IPR051821">
    <property type="entry name" value="Asp/Asn_beta-hydroxylase"/>
</dbReference>
<evidence type="ECO:0000259" key="4">
    <source>
        <dbReference type="Pfam" id="PF05118"/>
    </source>
</evidence>